<gene>
    <name evidence="1" type="ORF">DBT_2406</name>
</gene>
<dbReference type="OrthoDB" id="9808684at2"/>
<proteinExistence type="predicted"/>
<dbReference type="Pfam" id="PF08011">
    <property type="entry name" value="PDDEXK_9"/>
    <property type="match status" value="1"/>
</dbReference>
<evidence type="ECO:0000313" key="1">
    <source>
        <dbReference type="EMBL" id="OCC14201.1"/>
    </source>
</evidence>
<name>A0A1B9F366_9BACT</name>
<dbReference type="EMBL" id="MAGO01000017">
    <property type="protein sequence ID" value="OCC14201.1"/>
    <property type="molecule type" value="Genomic_DNA"/>
</dbReference>
<reference evidence="1 2" key="1">
    <citation type="submission" date="2016-06" db="EMBL/GenBank/DDBJ databases">
        <title>Respiratory ammonification of nitrate coupled to the oxidation of elemental sulfur in deep-sea autotrophic thermophilic bacteria.</title>
        <authorList>
            <person name="Slobodkina G.B."/>
            <person name="Mardanov A.V."/>
            <person name="Ravin N.V."/>
            <person name="Frolova A.A."/>
            <person name="Viryasiv M.B."/>
            <person name="Chernyh N.A."/>
            <person name="Bonch-Osmolovskaya E.A."/>
            <person name="Slobodkin A.I."/>
        </authorList>
    </citation>
    <scope>NUCLEOTIDE SEQUENCE [LARGE SCALE GENOMIC DNA]</scope>
    <source>
        <strain evidence="1 2">S69</strain>
    </source>
</reference>
<evidence type="ECO:0000313" key="2">
    <source>
        <dbReference type="Proteomes" id="UP000093080"/>
    </source>
</evidence>
<dbReference type="Proteomes" id="UP000093080">
    <property type="component" value="Unassembled WGS sequence"/>
</dbReference>
<sequence>MAMLRVLVKGNIDQFSPLVNEFVITTLSFFDVRGKNPEAVYQAFVLGMLLNLGRDYEISSNWELDYGRYDILVVPREDRSRPAILMEMKSIAVFYEEEPEKAIKEAVEQIGRRAYARELEARGFTNVIKLVVVSDGKKVWVKKVEDEHFPAPLH</sequence>
<accession>A0A1B9F366</accession>
<dbReference type="STRING" id="1156395.DBT_2406"/>
<keyword evidence="2" id="KW-1185">Reference proteome</keyword>
<comment type="caution">
    <text evidence="1">The sequence shown here is derived from an EMBL/GenBank/DDBJ whole genome shotgun (WGS) entry which is preliminary data.</text>
</comment>
<dbReference type="AlphaFoldDB" id="A0A1B9F366"/>
<organism evidence="1 2">
    <name type="scientific">Dissulfuribacter thermophilus</name>
    <dbReference type="NCBI Taxonomy" id="1156395"/>
    <lineage>
        <taxon>Bacteria</taxon>
        <taxon>Pseudomonadati</taxon>
        <taxon>Thermodesulfobacteriota</taxon>
        <taxon>Dissulfuribacteria</taxon>
        <taxon>Dissulfuribacterales</taxon>
        <taxon>Dissulfuribacteraceae</taxon>
        <taxon>Dissulfuribacter</taxon>
    </lineage>
</organism>
<protein>
    <submittedName>
        <fullName evidence="1">Uncharacterized protein</fullName>
    </submittedName>
</protein>
<dbReference type="InterPro" id="IPR012547">
    <property type="entry name" value="PDDEXK_9"/>
</dbReference>